<dbReference type="Proteomes" id="UP000044026">
    <property type="component" value="Unassembled WGS sequence"/>
</dbReference>
<sequence length="79" mass="8969">MLRVKKILKILVIITLPISLQAFASSRNYLRSVKEVKVVYLGSENMYVTDQAIRKLLFQAASQRNTAKNFGYFQLGTAT</sequence>
<keyword evidence="1" id="KW-0132">Cell division</keyword>
<evidence type="ECO:0000313" key="1">
    <source>
        <dbReference type="EMBL" id="CEN41559.1"/>
    </source>
</evidence>
<proteinExistence type="predicted"/>
<gene>
    <name evidence="1" type="ORF">CCAN12_810095</name>
</gene>
<dbReference type="GO" id="GO:0051301">
    <property type="term" value="P:cell division"/>
    <property type="evidence" value="ECO:0007669"/>
    <property type="project" value="UniProtKB-KW"/>
</dbReference>
<dbReference type="AlphaFoldDB" id="A0A0B7HSF4"/>
<dbReference type="EMBL" id="CDOE01000080">
    <property type="protein sequence ID" value="CEN41559.1"/>
    <property type="molecule type" value="Genomic_DNA"/>
</dbReference>
<keyword evidence="1" id="KW-0131">Cell cycle</keyword>
<evidence type="ECO:0000313" key="2">
    <source>
        <dbReference type="Proteomes" id="UP000044026"/>
    </source>
</evidence>
<reference evidence="1 2" key="1">
    <citation type="submission" date="2015-01" db="EMBL/GenBank/DDBJ databases">
        <authorList>
            <person name="Xiang T."/>
            <person name="Song Y."/>
            <person name="Huang L."/>
            <person name="Wang B."/>
            <person name="Wu P."/>
        </authorList>
    </citation>
    <scope>NUCLEOTIDE SEQUENCE [LARGE SCALE GENOMIC DNA]</scope>
    <source>
        <strain evidence="1 2">Cc12</strain>
    </source>
</reference>
<accession>A0A0B7HSF4</accession>
<protein>
    <submittedName>
        <fullName evidence="1">Cell division protein FtsQ</fullName>
    </submittedName>
</protein>
<name>A0A0B7HSF4_9FLAO</name>
<organism evidence="1 2">
    <name type="scientific">Capnocytophaga canimorsus</name>
    <dbReference type="NCBI Taxonomy" id="28188"/>
    <lineage>
        <taxon>Bacteria</taxon>
        <taxon>Pseudomonadati</taxon>
        <taxon>Bacteroidota</taxon>
        <taxon>Flavobacteriia</taxon>
        <taxon>Flavobacteriales</taxon>
        <taxon>Flavobacteriaceae</taxon>
        <taxon>Capnocytophaga</taxon>
    </lineage>
</organism>